<dbReference type="PANTHER" id="PTHR37542:SF3">
    <property type="entry name" value="PRION-INHIBITION AND PROPAGATION HELO DOMAIN-CONTAINING PROTEIN"/>
    <property type="match status" value="1"/>
</dbReference>
<dbReference type="InterPro" id="IPR011009">
    <property type="entry name" value="Kinase-like_dom_sf"/>
</dbReference>
<name>A0AA39XCP1_9PEZI</name>
<accession>A0AA39XCP1</accession>
<sequence length="324" mass="35962">MEWRYYSTKDSAQERSCIDARVHSLSVQLYQLSDVSGTGLLSCLGYVHDAVGSRYGTLFAYPQGCDGSSPPTSLRDRLRGDHEKRVRCELKERFNLAHSLILTIYRLLSVNWLHKNLSSQSLLLFSRDSSSKARAGGDSAACQLFVGGFTRSRRDAQLELSEKPPTERSSTTCSNNDGPLYRHPDQAALFEAAANVHGSSATPSSGNLLTASYRREFDVYSLGILLLEIGFWCPIQCIYRDSKSETTAAFASKLRTRYVPELEGRMGRKYANIVAYCLGESSVDYGSTGTKHFLEAFEEKVVAKIAASYLGAESCSVREILRRP</sequence>
<evidence type="ECO:0008006" key="3">
    <source>
        <dbReference type="Google" id="ProtNLM"/>
    </source>
</evidence>
<keyword evidence="2" id="KW-1185">Reference proteome</keyword>
<dbReference type="AlphaFoldDB" id="A0AA39XCP1"/>
<evidence type="ECO:0000313" key="1">
    <source>
        <dbReference type="EMBL" id="KAK0631518.1"/>
    </source>
</evidence>
<dbReference type="PANTHER" id="PTHR37542">
    <property type="entry name" value="HELO DOMAIN-CONTAINING PROTEIN-RELATED"/>
    <property type="match status" value="1"/>
</dbReference>
<protein>
    <recommendedName>
        <fullName evidence="3">Protein kinase domain-containing protein</fullName>
    </recommendedName>
</protein>
<reference evidence="1" key="1">
    <citation type="submission" date="2023-06" db="EMBL/GenBank/DDBJ databases">
        <title>Genome-scale phylogeny and comparative genomics of the fungal order Sordariales.</title>
        <authorList>
            <consortium name="Lawrence Berkeley National Laboratory"/>
            <person name="Hensen N."/>
            <person name="Bonometti L."/>
            <person name="Westerberg I."/>
            <person name="Brannstrom I.O."/>
            <person name="Guillou S."/>
            <person name="Cros-Aarteil S."/>
            <person name="Calhoun S."/>
            <person name="Haridas S."/>
            <person name="Kuo A."/>
            <person name="Mondo S."/>
            <person name="Pangilinan J."/>
            <person name="Riley R."/>
            <person name="Labutti K."/>
            <person name="Andreopoulos B."/>
            <person name="Lipzen A."/>
            <person name="Chen C."/>
            <person name="Yanf M."/>
            <person name="Daum C."/>
            <person name="Ng V."/>
            <person name="Clum A."/>
            <person name="Steindorff A."/>
            <person name="Ohm R."/>
            <person name="Martin F."/>
            <person name="Silar P."/>
            <person name="Natvig D."/>
            <person name="Lalanne C."/>
            <person name="Gautier V."/>
            <person name="Ament-Velasquez S.L."/>
            <person name="Kruys A."/>
            <person name="Hutchinson M.I."/>
            <person name="Powell A.J."/>
            <person name="Barry K."/>
            <person name="Miller A.N."/>
            <person name="Grigoriev I.V."/>
            <person name="Debuchy R."/>
            <person name="Gladieux P."/>
            <person name="Thoren M.H."/>
            <person name="Johannesson H."/>
        </authorList>
    </citation>
    <scope>NUCLEOTIDE SEQUENCE</scope>
    <source>
        <strain evidence="1">CBS 606.72</strain>
    </source>
</reference>
<dbReference type="Proteomes" id="UP001175000">
    <property type="component" value="Unassembled WGS sequence"/>
</dbReference>
<dbReference type="Gene3D" id="1.10.510.10">
    <property type="entry name" value="Transferase(Phosphotransferase) domain 1"/>
    <property type="match status" value="1"/>
</dbReference>
<dbReference type="SUPFAM" id="SSF56112">
    <property type="entry name" value="Protein kinase-like (PK-like)"/>
    <property type="match status" value="1"/>
</dbReference>
<organism evidence="1 2">
    <name type="scientific">Immersiella caudata</name>
    <dbReference type="NCBI Taxonomy" id="314043"/>
    <lineage>
        <taxon>Eukaryota</taxon>
        <taxon>Fungi</taxon>
        <taxon>Dikarya</taxon>
        <taxon>Ascomycota</taxon>
        <taxon>Pezizomycotina</taxon>
        <taxon>Sordariomycetes</taxon>
        <taxon>Sordariomycetidae</taxon>
        <taxon>Sordariales</taxon>
        <taxon>Lasiosphaeriaceae</taxon>
        <taxon>Immersiella</taxon>
    </lineage>
</organism>
<proteinExistence type="predicted"/>
<dbReference type="EMBL" id="JAULSU010000001">
    <property type="protein sequence ID" value="KAK0631518.1"/>
    <property type="molecule type" value="Genomic_DNA"/>
</dbReference>
<comment type="caution">
    <text evidence="1">The sequence shown here is derived from an EMBL/GenBank/DDBJ whole genome shotgun (WGS) entry which is preliminary data.</text>
</comment>
<gene>
    <name evidence="1" type="ORF">B0T14DRAFT_549302</name>
</gene>
<evidence type="ECO:0000313" key="2">
    <source>
        <dbReference type="Proteomes" id="UP001175000"/>
    </source>
</evidence>